<evidence type="ECO:0000256" key="2">
    <source>
        <dbReference type="ARBA" id="ARBA00022692"/>
    </source>
</evidence>
<dbReference type="EMBL" id="JALPRF010000009">
    <property type="protein sequence ID" value="MCK8495505.1"/>
    <property type="molecule type" value="Genomic_DNA"/>
</dbReference>
<keyword evidence="3 6" id="KW-1133">Transmembrane helix</keyword>
<dbReference type="Pfam" id="PF01381">
    <property type="entry name" value="HTH_3"/>
    <property type="match status" value="1"/>
</dbReference>
<dbReference type="PANTHER" id="PTHR46797:SF1">
    <property type="entry name" value="METHYLPHOSPHONATE SYNTHASE"/>
    <property type="match status" value="1"/>
</dbReference>
<feature type="domain" description="HTH cro/C1-type" evidence="7">
    <location>
        <begin position="7"/>
        <end position="61"/>
    </location>
</feature>
<evidence type="ECO:0000256" key="1">
    <source>
        <dbReference type="ARBA" id="ARBA00004141"/>
    </source>
</evidence>
<comment type="subcellular location">
    <subcellularLocation>
        <location evidence="1">Membrane</location>
        <topology evidence="1">Multi-pass membrane protein</topology>
    </subcellularLocation>
</comment>
<proteinExistence type="predicted"/>
<dbReference type="SUPFAM" id="SSF47413">
    <property type="entry name" value="lambda repressor-like DNA-binding domains"/>
    <property type="match status" value="1"/>
</dbReference>
<dbReference type="InterPro" id="IPR010982">
    <property type="entry name" value="Lambda_DNA-bd_dom_sf"/>
</dbReference>
<evidence type="ECO:0000256" key="3">
    <source>
        <dbReference type="ARBA" id="ARBA00022989"/>
    </source>
</evidence>
<dbReference type="InterPro" id="IPR050807">
    <property type="entry name" value="TransReg_Diox_bact_type"/>
</dbReference>
<keyword evidence="9" id="KW-1185">Reference proteome</keyword>
<evidence type="ECO:0000256" key="5">
    <source>
        <dbReference type="ARBA" id="ARBA00023136"/>
    </source>
</evidence>
<dbReference type="CDD" id="cd00093">
    <property type="entry name" value="HTH_XRE"/>
    <property type="match status" value="1"/>
</dbReference>
<dbReference type="InterPro" id="IPR019109">
    <property type="entry name" value="MamF_MmsF"/>
</dbReference>
<evidence type="ECO:0000256" key="6">
    <source>
        <dbReference type="SAM" id="Phobius"/>
    </source>
</evidence>
<dbReference type="SMART" id="SM00530">
    <property type="entry name" value="HTH_XRE"/>
    <property type="match status" value="1"/>
</dbReference>
<evidence type="ECO:0000313" key="8">
    <source>
        <dbReference type="EMBL" id="MCK8495505.1"/>
    </source>
</evidence>
<evidence type="ECO:0000256" key="4">
    <source>
        <dbReference type="ARBA" id="ARBA00023125"/>
    </source>
</evidence>
<reference evidence="8 9" key="1">
    <citation type="submission" date="2022-04" db="EMBL/GenBank/DDBJ databases">
        <title>Spirosoma sp. strain RP8 genome sequencing and assembly.</title>
        <authorList>
            <person name="Jung Y."/>
        </authorList>
    </citation>
    <scope>NUCLEOTIDE SEQUENCE [LARGE SCALE GENOMIC DNA]</scope>
    <source>
        <strain evidence="8 9">RP8</strain>
    </source>
</reference>
<gene>
    <name evidence="8" type="ORF">M0L20_26810</name>
</gene>
<comment type="caution">
    <text evidence="8">The sequence shown here is derived from an EMBL/GenBank/DDBJ whole genome shotgun (WGS) entry which is preliminary data.</text>
</comment>
<dbReference type="PROSITE" id="PS50943">
    <property type="entry name" value="HTH_CROC1"/>
    <property type="match status" value="1"/>
</dbReference>
<feature type="transmembrane region" description="Helical" evidence="6">
    <location>
        <begin position="81"/>
        <end position="100"/>
    </location>
</feature>
<keyword evidence="4" id="KW-0238">DNA-binding</keyword>
<dbReference type="PANTHER" id="PTHR46797">
    <property type="entry name" value="HTH-TYPE TRANSCRIPTIONAL REGULATOR"/>
    <property type="match status" value="1"/>
</dbReference>
<dbReference type="Gene3D" id="1.10.260.40">
    <property type="entry name" value="lambda repressor-like DNA-binding domains"/>
    <property type="match status" value="1"/>
</dbReference>
<sequence length="176" mass="20161">MSTGQKIKEIRLKQGMTQQELALEANINLRTVQRIENEEVIPRSYTLKIIAKALHIEESELIDSNPSGNDQQNPRQGKAMLVWLHLSGLFLLPAFLTWFFEKEHDRDIKYHGADVINFQLSMLALLLPCLFLAGLPQLVALFTVLVVLINTVRVIRGKSYYYPLTIRIIKTSFEPV</sequence>
<organism evidence="8 9">
    <name type="scientific">Spirosoma liriopis</name>
    <dbReference type="NCBI Taxonomy" id="2937440"/>
    <lineage>
        <taxon>Bacteria</taxon>
        <taxon>Pseudomonadati</taxon>
        <taxon>Bacteroidota</taxon>
        <taxon>Cytophagia</taxon>
        <taxon>Cytophagales</taxon>
        <taxon>Cytophagaceae</taxon>
        <taxon>Spirosoma</taxon>
    </lineage>
</organism>
<dbReference type="Proteomes" id="UP001202180">
    <property type="component" value="Unassembled WGS sequence"/>
</dbReference>
<dbReference type="RefSeq" id="WP_248480295.1">
    <property type="nucleotide sequence ID" value="NZ_JALPRF010000009.1"/>
</dbReference>
<name>A0ABT0HU48_9BACT</name>
<accession>A0ABT0HU48</accession>
<feature type="transmembrane region" description="Helical" evidence="6">
    <location>
        <begin position="120"/>
        <end position="149"/>
    </location>
</feature>
<evidence type="ECO:0000313" key="9">
    <source>
        <dbReference type="Proteomes" id="UP001202180"/>
    </source>
</evidence>
<keyword evidence="5 6" id="KW-0472">Membrane</keyword>
<dbReference type="Pfam" id="PF09685">
    <property type="entry name" value="MamF_MmsF"/>
    <property type="match status" value="1"/>
</dbReference>
<dbReference type="InterPro" id="IPR001387">
    <property type="entry name" value="Cro/C1-type_HTH"/>
</dbReference>
<evidence type="ECO:0000259" key="7">
    <source>
        <dbReference type="PROSITE" id="PS50943"/>
    </source>
</evidence>
<protein>
    <submittedName>
        <fullName evidence="8">Helix-turn-helix domain-containing protein</fullName>
    </submittedName>
</protein>
<keyword evidence="2 6" id="KW-0812">Transmembrane</keyword>